<evidence type="ECO:0000313" key="4">
    <source>
        <dbReference type="EMBL" id="QJI04053.1"/>
    </source>
</evidence>
<accession>A0A6H2A5M4</accession>
<gene>
    <name evidence="2" type="ORF">MM415A01767_0010</name>
    <name evidence="3" type="ORF">MM415B02452_0008</name>
    <name evidence="1" type="ORF">TM448A05972_0006</name>
    <name evidence="4" type="ORF">TM448B05969_0011</name>
</gene>
<protein>
    <submittedName>
        <fullName evidence="1">Uncharacterized protein</fullName>
    </submittedName>
</protein>
<sequence length="64" mass="7402">MKATTQTKITMFEFKGDKAGEFTIDNFVFRKDGVLCKEHSILLQKGMKYVTHGGAMFIERVWKI</sequence>
<evidence type="ECO:0000313" key="1">
    <source>
        <dbReference type="EMBL" id="QJA54835.1"/>
    </source>
</evidence>
<organism evidence="1">
    <name type="scientific">viral metagenome</name>
    <dbReference type="NCBI Taxonomy" id="1070528"/>
    <lineage>
        <taxon>unclassified sequences</taxon>
        <taxon>metagenomes</taxon>
        <taxon>organismal metagenomes</taxon>
    </lineage>
</organism>
<reference evidence="1" key="1">
    <citation type="submission" date="2020-03" db="EMBL/GenBank/DDBJ databases">
        <title>The deep terrestrial virosphere.</title>
        <authorList>
            <person name="Holmfeldt K."/>
            <person name="Nilsson E."/>
            <person name="Simone D."/>
            <person name="Lopez-Fernandez M."/>
            <person name="Wu X."/>
            <person name="de Brujin I."/>
            <person name="Lundin D."/>
            <person name="Andersson A."/>
            <person name="Bertilsson S."/>
            <person name="Dopson M."/>
        </authorList>
    </citation>
    <scope>NUCLEOTIDE SEQUENCE</scope>
    <source>
        <strain evidence="2">MM415A01767</strain>
        <strain evidence="3">MM415B02452</strain>
        <strain evidence="1">TM448A05972</strain>
        <strain evidence="4">TM448B05969</strain>
    </source>
</reference>
<dbReference type="EMBL" id="MT144542">
    <property type="protein sequence ID" value="QJA54835.1"/>
    <property type="molecule type" value="Genomic_DNA"/>
</dbReference>
<name>A0A6H2A5M4_9ZZZZ</name>
<evidence type="ECO:0000313" key="3">
    <source>
        <dbReference type="EMBL" id="QJA90072.1"/>
    </source>
</evidence>
<dbReference type="EMBL" id="MT142167">
    <property type="protein sequence ID" value="QJA75489.1"/>
    <property type="molecule type" value="Genomic_DNA"/>
</dbReference>
<evidence type="ECO:0000313" key="2">
    <source>
        <dbReference type="EMBL" id="QJA75489.1"/>
    </source>
</evidence>
<dbReference type="EMBL" id="MT142889">
    <property type="protein sequence ID" value="QJA90072.1"/>
    <property type="molecule type" value="Genomic_DNA"/>
</dbReference>
<proteinExistence type="predicted"/>
<dbReference type="AlphaFoldDB" id="A0A6H2A5M4"/>
<dbReference type="EMBL" id="MT145143">
    <property type="protein sequence ID" value="QJI04053.1"/>
    <property type="molecule type" value="Genomic_DNA"/>
</dbReference>